<reference evidence="2" key="1">
    <citation type="journal article" date="2021" name="PeerJ">
        <title>Extensive microbial diversity within the chicken gut microbiome revealed by metagenomics and culture.</title>
        <authorList>
            <person name="Gilroy R."/>
            <person name="Ravi A."/>
            <person name="Getino M."/>
            <person name="Pursley I."/>
            <person name="Horton D.L."/>
            <person name="Alikhan N.F."/>
            <person name="Baker D."/>
            <person name="Gharbi K."/>
            <person name="Hall N."/>
            <person name="Watson M."/>
            <person name="Adriaenssens E.M."/>
            <person name="Foster-Nyarko E."/>
            <person name="Jarju S."/>
            <person name="Secka A."/>
            <person name="Antonio M."/>
            <person name="Oren A."/>
            <person name="Chaudhuri R.R."/>
            <person name="La Ragione R."/>
            <person name="Hildebrand F."/>
            <person name="Pallen M.J."/>
        </authorList>
    </citation>
    <scope>NUCLEOTIDE SEQUENCE</scope>
    <source>
        <strain evidence="2">ChiW19-954</strain>
    </source>
</reference>
<evidence type="ECO:0000259" key="1">
    <source>
        <dbReference type="Pfam" id="PF17994"/>
    </source>
</evidence>
<dbReference type="Proteomes" id="UP000823890">
    <property type="component" value="Unassembled WGS sequence"/>
</dbReference>
<evidence type="ECO:0000313" key="3">
    <source>
        <dbReference type="Proteomes" id="UP000823890"/>
    </source>
</evidence>
<keyword evidence="2" id="KW-0328">Glycosyltransferase</keyword>
<comment type="caution">
    <text evidence="2">The sequence shown here is derived from an EMBL/GenBank/DDBJ whole genome shotgun (WGS) entry which is preliminary data.</text>
</comment>
<dbReference type="InterPro" id="IPR029044">
    <property type="entry name" value="Nucleotide-diphossugar_trans"/>
</dbReference>
<dbReference type="InterPro" id="IPR040492">
    <property type="entry name" value="GlfT2_N"/>
</dbReference>
<name>A0A9D2STD8_9FIRM</name>
<dbReference type="EC" id="2.4.-.-" evidence="2"/>
<dbReference type="EMBL" id="DWWO01000044">
    <property type="protein sequence ID" value="HJC33704.1"/>
    <property type="molecule type" value="Genomic_DNA"/>
</dbReference>
<dbReference type="Pfam" id="PF17994">
    <property type="entry name" value="Glft2_N"/>
    <property type="match status" value="1"/>
</dbReference>
<sequence>MILQKITFGEGEKNTESLYYSSDLEVQYDEKAACVNLQKNQILNLQTYFNLFSSYKWKKYTRISRIFLQAEIEGDILLQLFLLNKAGGSVVEKVIIEKIYQSQNRESIATEEFELPEKGMLGLKITALSENAKVYGGAFCTPEDKPSREINIGIAICTFKREIFVKRNIDKLNKKIIDNQNALLYDHLEVCIADNAGTLEKETLENAKVHVLSNPNLGGVGGFTRGMLELMKNAQISHILLMDDDAVISTDSLERNYTFLCFLKPEYEEYILGGALLRLASPVIQYESGAQWNKGEICALKHDFRLDQLDNVLDNDKEDSVEYTGWWYSCIPIEFIRKKGLPLPLFIHRDDIEYGLRAEGKFIFLNGVCIWHEAFENKFPGFLEYYDVRNLAIVNAVHHPEYGSREFKKMLFIQVSSNVGKYRYRYVDLNLKAAVDFMKGFGWFYHLDTVDNHKKLEKYNYQPEKAEDFIGYKGISAEDLKFTEMTDEYTPGYFQKVWKMATLNGHVLPAKKDKIKVVRPYPNIYELYRFREVLFVDNTGKAIKVVRDIKELIGAYIKYFKVFRLIDKYYDKACKEYREYYDKLVTVDFWEEYLKIKKDKVKKNGN</sequence>
<accession>A0A9D2STD8</accession>
<dbReference type="SUPFAM" id="SSF53448">
    <property type="entry name" value="Nucleotide-diphospho-sugar transferases"/>
    <property type="match status" value="1"/>
</dbReference>
<proteinExistence type="predicted"/>
<dbReference type="AlphaFoldDB" id="A0A9D2STD8"/>
<dbReference type="GO" id="GO:0016757">
    <property type="term" value="F:glycosyltransferase activity"/>
    <property type="evidence" value="ECO:0007669"/>
    <property type="project" value="UniProtKB-KW"/>
</dbReference>
<reference evidence="2" key="2">
    <citation type="submission" date="2021-04" db="EMBL/GenBank/DDBJ databases">
        <authorList>
            <person name="Gilroy R."/>
        </authorList>
    </citation>
    <scope>NUCLEOTIDE SEQUENCE</scope>
    <source>
        <strain evidence="2">ChiW19-954</strain>
    </source>
</reference>
<organism evidence="2 3">
    <name type="scientific">Candidatus Mediterraneibacter faecipullorum</name>
    <dbReference type="NCBI Taxonomy" id="2838670"/>
    <lineage>
        <taxon>Bacteria</taxon>
        <taxon>Bacillati</taxon>
        <taxon>Bacillota</taxon>
        <taxon>Clostridia</taxon>
        <taxon>Lachnospirales</taxon>
        <taxon>Lachnospiraceae</taxon>
        <taxon>Mediterraneibacter</taxon>
    </lineage>
</organism>
<evidence type="ECO:0000313" key="2">
    <source>
        <dbReference type="EMBL" id="HJC33704.1"/>
    </source>
</evidence>
<protein>
    <submittedName>
        <fullName evidence="2">Glycosyltransferase</fullName>
        <ecNumber evidence="2">2.4.-.-</ecNumber>
    </submittedName>
</protein>
<dbReference type="Gene3D" id="3.90.550.60">
    <property type="match status" value="1"/>
</dbReference>
<gene>
    <name evidence="2" type="ORF">H9758_03825</name>
</gene>
<keyword evidence="2" id="KW-0808">Transferase</keyword>
<feature type="domain" description="Galactofuranosyltransferase GlfT2 N-terminal" evidence="1">
    <location>
        <begin position="32"/>
        <end position="140"/>
    </location>
</feature>